<sequence>MFSNLVRSLSSFVAYLIWFWDFLIHLSFFHHQTVFRMPKSSQYEPEASQFSNDWTSTDPAECAVCLSAIEEDDEIGVLKCKHLFHQKCLDRCLEHRHMTCPLCRDYLAGPRMVCELGRELIVFSFCGDGGSSDDDFHRLWLR</sequence>
<reference evidence="7" key="1">
    <citation type="submission" date="2023-04" db="EMBL/GenBank/DDBJ databases">
        <authorList>
            <person name="Vijverberg K."/>
            <person name="Xiong W."/>
            <person name="Schranz E."/>
        </authorList>
    </citation>
    <scope>NUCLEOTIDE SEQUENCE</scope>
</reference>
<evidence type="ECO:0000256" key="3">
    <source>
        <dbReference type="ARBA" id="ARBA00022833"/>
    </source>
</evidence>
<dbReference type="PANTHER" id="PTHR45969:SF55">
    <property type="entry name" value="OS07G0686300 PROTEIN"/>
    <property type="match status" value="1"/>
</dbReference>
<dbReference type="PANTHER" id="PTHR45969">
    <property type="entry name" value="RING ZINC FINGER PROTEIN-RELATED"/>
    <property type="match status" value="1"/>
</dbReference>
<dbReference type="GO" id="GO:0016567">
    <property type="term" value="P:protein ubiquitination"/>
    <property type="evidence" value="ECO:0007669"/>
    <property type="project" value="TreeGrafter"/>
</dbReference>
<accession>A0AA35YLC2</accession>
<dbReference type="AlphaFoldDB" id="A0AA35YLC2"/>
<dbReference type="EMBL" id="OX465079">
    <property type="protein sequence ID" value="CAI9276156.1"/>
    <property type="molecule type" value="Genomic_DNA"/>
</dbReference>
<evidence type="ECO:0000259" key="6">
    <source>
        <dbReference type="PROSITE" id="PS50089"/>
    </source>
</evidence>
<evidence type="ECO:0000313" key="7">
    <source>
        <dbReference type="EMBL" id="CAI9276156.1"/>
    </source>
</evidence>
<evidence type="ECO:0000313" key="8">
    <source>
        <dbReference type="Proteomes" id="UP001177003"/>
    </source>
</evidence>
<feature type="domain" description="RING-type" evidence="6">
    <location>
        <begin position="62"/>
        <end position="104"/>
    </location>
</feature>
<evidence type="ECO:0000256" key="2">
    <source>
        <dbReference type="ARBA" id="ARBA00022771"/>
    </source>
</evidence>
<organism evidence="7 8">
    <name type="scientific">Lactuca saligna</name>
    <name type="common">Willowleaf lettuce</name>
    <dbReference type="NCBI Taxonomy" id="75948"/>
    <lineage>
        <taxon>Eukaryota</taxon>
        <taxon>Viridiplantae</taxon>
        <taxon>Streptophyta</taxon>
        <taxon>Embryophyta</taxon>
        <taxon>Tracheophyta</taxon>
        <taxon>Spermatophyta</taxon>
        <taxon>Magnoliopsida</taxon>
        <taxon>eudicotyledons</taxon>
        <taxon>Gunneridae</taxon>
        <taxon>Pentapetalae</taxon>
        <taxon>asterids</taxon>
        <taxon>campanulids</taxon>
        <taxon>Asterales</taxon>
        <taxon>Asteraceae</taxon>
        <taxon>Cichorioideae</taxon>
        <taxon>Cichorieae</taxon>
        <taxon>Lactucinae</taxon>
        <taxon>Lactuca</taxon>
    </lineage>
</organism>
<proteinExistence type="predicted"/>
<gene>
    <name evidence="7" type="ORF">LSALG_LOCUS16150</name>
</gene>
<evidence type="ECO:0000256" key="5">
    <source>
        <dbReference type="SAM" id="Phobius"/>
    </source>
</evidence>
<name>A0AA35YLC2_LACSI</name>
<evidence type="ECO:0000256" key="4">
    <source>
        <dbReference type="PROSITE-ProRule" id="PRU00175"/>
    </source>
</evidence>
<dbReference type="Proteomes" id="UP001177003">
    <property type="component" value="Chromosome 3"/>
</dbReference>
<keyword evidence="1" id="KW-0479">Metal-binding</keyword>
<dbReference type="GO" id="GO:0061630">
    <property type="term" value="F:ubiquitin protein ligase activity"/>
    <property type="evidence" value="ECO:0007669"/>
    <property type="project" value="TreeGrafter"/>
</dbReference>
<dbReference type="CDD" id="cd16448">
    <property type="entry name" value="RING-H2"/>
    <property type="match status" value="1"/>
</dbReference>
<keyword evidence="5" id="KW-0812">Transmembrane</keyword>
<feature type="transmembrane region" description="Helical" evidence="5">
    <location>
        <begin position="12"/>
        <end position="29"/>
    </location>
</feature>
<dbReference type="SUPFAM" id="SSF57850">
    <property type="entry name" value="RING/U-box"/>
    <property type="match status" value="1"/>
</dbReference>
<dbReference type="InterPro" id="IPR001841">
    <property type="entry name" value="Znf_RING"/>
</dbReference>
<dbReference type="InterPro" id="IPR013083">
    <property type="entry name" value="Znf_RING/FYVE/PHD"/>
</dbReference>
<keyword evidence="5" id="KW-0472">Membrane</keyword>
<protein>
    <recommendedName>
        <fullName evidence="6">RING-type domain-containing protein</fullName>
    </recommendedName>
</protein>
<keyword evidence="8" id="KW-1185">Reference proteome</keyword>
<keyword evidence="2 4" id="KW-0863">Zinc-finger</keyword>
<evidence type="ECO:0000256" key="1">
    <source>
        <dbReference type="ARBA" id="ARBA00022723"/>
    </source>
</evidence>
<dbReference type="Gene3D" id="3.30.40.10">
    <property type="entry name" value="Zinc/RING finger domain, C3HC4 (zinc finger)"/>
    <property type="match status" value="1"/>
</dbReference>
<dbReference type="SMART" id="SM00184">
    <property type="entry name" value="RING"/>
    <property type="match status" value="1"/>
</dbReference>
<keyword evidence="3" id="KW-0862">Zinc</keyword>
<dbReference type="PROSITE" id="PS50089">
    <property type="entry name" value="ZF_RING_2"/>
    <property type="match status" value="1"/>
</dbReference>
<dbReference type="GO" id="GO:0008270">
    <property type="term" value="F:zinc ion binding"/>
    <property type="evidence" value="ECO:0007669"/>
    <property type="project" value="UniProtKB-KW"/>
</dbReference>
<dbReference type="Pfam" id="PF13639">
    <property type="entry name" value="zf-RING_2"/>
    <property type="match status" value="1"/>
</dbReference>
<keyword evidence="5" id="KW-1133">Transmembrane helix</keyword>